<evidence type="ECO:0000256" key="1">
    <source>
        <dbReference type="SAM" id="MobiDB-lite"/>
    </source>
</evidence>
<evidence type="ECO:0000313" key="2">
    <source>
        <dbReference type="EMBL" id="NKY22384.1"/>
    </source>
</evidence>
<protein>
    <submittedName>
        <fullName evidence="2">Uncharacterized protein</fullName>
    </submittedName>
</protein>
<sequence length="185" mass="20210">MRTRVPAPAPHPDYGSWCAELLAAGDWHGLYQAAMRWRTAGGGSFTPDAWLMDVASALLHRQPTTAVHCCDLALTTWVERPADRLVLRHLRGVLIADHVGDPARALDDLTAAATDGPDWLRDRARADLDRVRAAAGRSRVRSPRVGPSPEFDPQHRSPVAPAEEPWPEDGARPAMWDLLAPLLAG</sequence>
<comment type="caution">
    <text evidence="2">The sequence shown here is derived from an EMBL/GenBank/DDBJ whole genome shotgun (WGS) entry which is preliminary data.</text>
</comment>
<name>A0A7X6KUU0_9CELL</name>
<gene>
    <name evidence="2" type="ORF">HGA03_06845</name>
</gene>
<feature type="compositionally biased region" description="Low complexity" evidence="1">
    <location>
        <begin position="135"/>
        <end position="149"/>
    </location>
</feature>
<evidence type="ECO:0000313" key="3">
    <source>
        <dbReference type="Proteomes" id="UP000581206"/>
    </source>
</evidence>
<organism evidence="2 3">
    <name type="scientific">Cellulomonas denverensis</name>
    <dbReference type="NCBI Taxonomy" id="264297"/>
    <lineage>
        <taxon>Bacteria</taxon>
        <taxon>Bacillati</taxon>
        <taxon>Actinomycetota</taxon>
        <taxon>Actinomycetes</taxon>
        <taxon>Micrococcales</taxon>
        <taxon>Cellulomonadaceae</taxon>
        <taxon>Cellulomonas</taxon>
    </lineage>
</organism>
<reference evidence="2 3" key="1">
    <citation type="submission" date="2020-04" db="EMBL/GenBank/DDBJ databases">
        <title>MicrobeNet Type strains.</title>
        <authorList>
            <person name="Nicholson A.C."/>
        </authorList>
    </citation>
    <scope>NUCLEOTIDE SEQUENCE [LARGE SCALE GENOMIC DNA]</scope>
    <source>
        <strain evidence="2 3">ATCC BAA-788</strain>
    </source>
</reference>
<dbReference type="EMBL" id="JAAXOX010000003">
    <property type="protein sequence ID" value="NKY22384.1"/>
    <property type="molecule type" value="Genomic_DNA"/>
</dbReference>
<dbReference type="RefSeq" id="WP_168629526.1">
    <property type="nucleotide sequence ID" value="NZ_BONL01000017.1"/>
</dbReference>
<dbReference type="Proteomes" id="UP000581206">
    <property type="component" value="Unassembled WGS sequence"/>
</dbReference>
<feature type="region of interest" description="Disordered" evidence="1">
    <location>
        <begin position="135"/>
        <end position="172"/>
    </location>
</feature>
<dbReference type="AlphaFoldDB" id="A0A7X6KUU0"/>
<accession>A0A7X6KUU0</accession>
<proteinExistence type="predicted"/>
<keyword evidence="3" id="KW-1185">Reference proteome</keyword>